<protein>
    <submittedName>
        <fullName evidence="1">Uncharacterized protein</fullName>
    </submittedName>
</protein>
<proteinExistence type="predicted"/>
<evidence type="ECO:0000313" key="1">
    <source>
        <dbReference type="EMBL" id="VFJ56539.1"/>
    </source>
</evidence>
<reference evidence="1" key="1">
    <citation type="submission" date="2019-02" db="EMBL/GenBank/DDBJ databases">
        <authorList>
            <person name="Gruber-Vodicka R. H."/>
            <person name="Seah K. B. B."/>
        </authorList>
    </citation>
    <scope>NUCLEOTIDE SEQUENCE</scope>
    <source>
        <strain evidence="1">BECK_DK47</strain>
    </source>
</reference>
<organism evidence="1">
    <name type="scientific">Candidatus Kentrum sp. DK</name>
    <dbReference type="NCBI Taxonomy" id="2126562"/>
    <lineage>
        <taxon>Bacteria</taxon>
        <taxon>Pseudomonadati</taxon>
        <taxon>Pseudomonadota</taxon>
        <taxon>Gammaproteobacteria</taxon>
        <taxon>Candidatus Kentrum</taxon>
    </lineage>
</organism>
<name>A0A450SR76_9GAMM</name>
<gene>
    <name evidence="1" type="ORF">BECKDK2373B_GA0170837_105917</name>
</gene>
<dbReference type="EMBL" id="CAADEX010000059">
    <property type="protein sequence ID" value="VFJ56539.1"/>
    <property type="molecule type" value="Genomic_DNA"/>
</dbReference>
<sequence>MNIKWYSDETVDEIESYFSELVDQGLTVEKTDIDNDLDDSIVFVHPSNMDAFSPWERKAKGSVHIVKISRSPRSIVLEETDNLHKCEYYANKFSEFPRMAKFFDSAKSGTPVWELLKHEKCQKHLVAAYLFMQGKRGLENLSAQDDVLKDFWEQTGKEIKNRGWSEEIQLPPSWDEFNTIPEGNLENAISTLCLNLKEALSTSVL</sequence>
<accession>A0A450SR76</accession>
<dbReference type="AlphaFoldDB" id="A0A450SR76"/>